<organism evidence="1 2">
    <name type="scientific">Genlisea aurea</name>
    <dbReference type="NCBI Taxonomy" id="192259"/>
    <lineage>
        <taxon>Eukaryota</taxon>
        <taxon>Viridiplantae</taxon>
        <taxon>Streptophyta</taxon>
        <taxon>Embryophyta</taxon>
        <taxon>Tracheophyta</taxon>
        <taxon>Spermatophyta</taxon>
        <taxon>Magnoliopsida</taxon>
        <taxon>eudicotyledons</taxon>
        <taxon>Gunneridae</taxon>
        <taxon>Pentapetalae</taxon>
        <taxon>asterids</taxon>
        <taxon>lamiids</taxon>
        <taxon>Lamiales</taxon>
        <taxon>Lentibulariaceae</taxon>
        <taxon>Genlisea</taxon>
    </lineage>
</organism>
<gene>
    <name evidence="1" type="ORF">M569_09121</name>
</gene>
<dbReference type="Proteomes" id="UP000015453">
    <property type="component" value="Unassembled WGS sequence"/>
</dbReference>
<feature type="non-terminal residue" evidence="1">
    <location>
        <position position="78"/>
    </location>
</feature>
<dbReference type="EMBL" id="AUSU01004109">
    <property type="protein sequence ID" value="EPS65658.1"/>
    <property type="molecule type" value="Genomic_DNA"/>
</dbReference>
<accession>S8DRB0</accession>
<proteinExistence type="predicted"/>
<reference evidence="1 2" key="1">
    <citation type="journal article" date="2013" name="BMC Genomics">
        <title>The miniature genome of a carnivorous plant Genlisea aurea contains a low number of genes and short non-coding sequences.</title>
        <authorList>
            <person name="Leushkin E.V."/>
            <person name="Sutormin R.A."/>
            <person name="Nabieva E.R."/>
            <person name="Penin A.A."/>
            <person name="Kondrashov A.S."/>
            <person name="Logacheva M.D."/>
        </authorList>
    </citation>
    <scope>NUCLEOTIDE SEQUENCE [LARGE SCALE GENOMIC DNA]</scope>
</reference>
<protein>
    <submittedName>
        <fullName evidence="1">Uncharacterized protein</fullName>
    </submittedName>
</protein>
<evidence type="ECO:0000313" key="1">
    <source>
        <dbReference type="EMBL" id="EPS65658.1"/>
    </source>
</evidence>
<dbReference type="AlphaFoldDB" id="S8DRB0"/>
<name>S8DRB0_9LAMI</name>
<feature type="non-terminal residue" evidence="1">
    <location>
        <position position="1"/>
    </location>
</feature>
<evidence type="ECO:0000313" key="2">
    <source>
        <dbReference type="Proteomes" id="UP000015453"/>
    </source>
</evidence>
<keyword evidence="2" id="KW-1185">Reference proteome</keyword>
<comment type="caution">
    <text evidence="1">The sequence shown here is derived from an EMBL/GenBank/DDBJ whole genome shotgun (WGS) entry which is preliminary data.</text>
</comment>
<sequence length="78" mass="8300">FVVDDLLMGCSSFNLKWSGLSVQSPLSTSSALSSLPSSHSCRGGKDGLCLLGRFFASSFLYGETEALLHDTSRTQAHS</sequence>